<accession>A0A941CTK3</accession>
<dbReference type="Proteomes" id="UP000675379">
    <property type="component" value="Unassembled WGS sequence"/>
</dbReference>
<dbReference type="SUPFAM" id="SSF49785">
    <property type="entry name" value="Galactose-binding domain-like"/>
    <property type="match status" value="1"/>
</dbReference>
<proteinExistence type="predicted"/>
<dbReference type="Gene3D" id="2.180.10.10">
    <property type="entry name" value="RHS repeat-associated core"/>
    <property type="match status" value="1"/>
</dbReference>
<feature type="non-terminal residue" evidence="3">
    <location>
        <position position="370"/>
    </location>
</feature>
<dbReference type="NCBIfam" id="TIGR01643">
    <property type="entry name" value="YD_repeat_2x"/>
    <property type="match status" value="1"/>
</dbReference>
<keyword evidence="1" id="KW-0378">Hydrolase</keyword>
<protein>
    <submittedName>
        <fullName evidence="3">Carbohydrate binding domain-containing protein</fullName>
    </submittedName>
</protein>
<evidence type="ECO:0000256" key="1">
    <source>
        <dbReference type="ARBA" id="ARBA00022801"/>
    </source>
</evidence>
<comment type="caution">
    <text evidence="3">The sequence shown here is derived from an EMBL/GenBank/DDBJ whole genome shotgun (WGS) entry which is preliminary data.</text>
</comment>
<evidence type="ECO:0000313" key="3">
    <source>
        <dbReference type="EMBL" id="MBR0577478.1"/>
    </source>
</evidence>
<dbReference type="InterPro" id="IPR031325">
    <property type="entry name" value="RHS_repeat"/>
</dbReference>
<dbReference type="EMBL" id="JAGSCS010000044">
    <property type="protein sequence ID" value="MBR0577478.1"/>
    <property type="molecule type" value="Genomic_DNA"/>
</dbReference>
<feature type="domain" description="CBM-cenC" evidence="2">
    <location>
        <begin position="228"/>
        <end position="340"/>
    </location>
</feature>
<gene>
    <name evidence="3" type="ORF">KCG48_14310</name>
</gene>
<dbReference type="GO" id="GO:0016798">
    <property type="term" value="F:hydrolase activity, acting on glycosyl bonds"/>
    <property type="evidence" value="ECO:0007669"/>
    <property type="project" value="InterPro"/>
</dbReference>
<dbReference type="InterPro" id="IPR008979">
    <property type="entry name" value="Galactose-bd-like_sf"/>
</dbReference>
<sequence length="370" mass="39702">LDLTLTVNGGSAEPFVLTDKGGNRLIFNSAGKLTHLKDLENNTLQVQYSAEGRIQSVTDGSGRTALLGFSEGRLQEITDPAGRKLRFGYRGAQLVSITYPDGKVTTYDYDGEMKLRSAVRPDGYRMEWTYYGIAPYRVRTMAETGAAGALGGSLTLTYGYNTTTLTDRAGRSQTLQFNAQGNPVSLRDEGGYGAYFGYGTSGGTRNKLTLESKVQRTVLNTLQNPSGESTSAWQIVQHNGSQGTLVADSLAKTSGNSSLRITKTGAGGTVFAEQEVTLTRGKTYTLSAKLKTDSISAGNAMGALVAVRYTDGHGWKYAYGRYVSGTKDWARVEVTFTLESPALSPQVVACVGIEGESGTAWFDELQLEEG</sequence>
<dbReference type="InterPro" id="IPR003305">
    <property type="entry name" value="CenC_carb-bd"/>
</dbReference>
<dbReference type="Pfam" id="PF05593">
    <property type="entry name" value="RHS_repeat"/>
    <property type="match status" value="1"/>
</dbReference>
<dbReference type="InterPro" id="IPR006530">
    <property type="entry name" value="YD"/>
</dbReference>
<name>A0A941CTK3_9CLOT</name>
<dbReference type="RefSeq" id="WP_211802869.1">
    <property type="nucleotide sequence ID" value="NZ_JAGSCS010000044.1"/>
</dbReference>
<organism evidence="3 4">
    <name type="scientific">Proteiniclasticum sediminis</name>
    <dbReference type="NCBI Taxonomy" id="2804028"/>
    <lineage>
        <taxon>Bacteria</taxon>
        <taxon>Bacillati</taxon>
        <taxon>Bacillota</taxon>
        <taxon>Clostridia</taxon>
        <taxon>Eubacteriales</taxon>
        <taxon>Clostridiaceae</taxon>
        <taxon>Proteiniclasticum</taxon>
    </lineage>
</organism>
<evidence type="ECO:0000313" key="4">
    <source>
        <dbReference type="Proteomes" id="UP000675379"/>
    </source>
</evidence>
<feature type="non-terminal residue" evidence="3">
    <location>
        <position position="1"/>
    </location>
</feature>
<evidence type="ECO:0000259" key="2">
    <source>
        <dbReference type="Pfam" id="PF02018"/>
    </source>
</evidence>
<dbReference type="Gene3D" id="2.60.120.260">
    <property type="entry name" value="Galactose-binding domain-like"/>
    <property type="match status" value="1"/>
</dbReference>
<reference evidence="3" key="1">
    <citation type="submission" date="2021-04" db="EMBL/GenBank/DDBJ databases">
        <title>Proteiniclasticum sedimins sp. nov., an obligate anaerobic bacterium isolated from anaerobic sludge.</title>
        <authorList>
            <person name="Liu J."/>
        </authorList>
    </citation>
    <scope>NUCLEOTIDE SEQUENCE</scope>
    <source>
        <strain evidence="3">BAD-10</strain>
    </source>
</reference>
<dbReference type="Pfam" id="PF02018">
    <property type="entry name" value="CBM_4_9"/>
    <property type="match status" value="1"/>
</dbReference>
<keyword evidence="4" id="KW-1185">Reference proteome</keyword>
<dbReference type="AlphaFoldDB" id="A0A941CTK3"/>